<proteinExistence type="predicted"/>
<dbReference type="InParanoid" id="A0A1X7VQ89"/>
<feature type="region of interest" description="Disordered" evidence="1">
    <location>
        <begin position="71"/>
        <end position="94"/>
    </location>
</feature>
<evidence type="ECO:0000256" key="1">
    <source>
        <dbReference type="SAM" id="MobiDB-lite"/>
    </source>
</evidence>
<evidence type="ECO:0000313" key="2">
    <source>
        <dbReference type="EnsemblMetazoa" id="Aqu2.1.41593_001"/>
    </source>
</evidence>
<dbReference type="AlphaFoldDB" id="A0A1X7VQ89"/>
<sequence length="137" mass="16651">MANEITQKTKDDGLAQETKDEMEKEIKKIEDEIQQWEERDKTPEYIKQMQQVKDEMESEYKKIKTEMENVVTAKERHDTGKDHNKNLESIKKEKEMKIERQTKVYKEKIKKIKDEKKIKKEEEEYNKIIKKINNEAM</sequence>
<reference evidence="2" key="1">
    <citation type="submission" date="2017-05" db="UniProtKB">
        <authorList>
            <consortium name="EnsemblMetazoa"/>
        </authorList>
    </citation>
    <scope>IDENTIFICATION</scope>
</reference>
<dbReference type="EnsemblMetazoa" id="Aqu2.1.41593_001">
    <property type="protein sequence ID" value="Aqu2.1.41593_001"/>
    <property type="gene ID" value="Aqu2.1.41593"/>
</dbReference>
<name>A0A1X7VQ89_AMPQE</name>
<organism evidence="2">
    <name type="scientific">Amphimedon queenslandica</name>
    <name type="common">Sponge</name>
    <dbReference type="NCBI Taxonomy" id="400682"/>
    <lineage>
        <taxon>Eukaryota</taxon>
        <taxon>Metazoa</taxon>
        <taxon>Porifera</taxon>
        <taxon>Demospongiae</taxon>
        <taxon>Heteroscleromorpha</taxon>
        <taxon>Haplosclerida</taxon>
        <taxon>Niphatidae</taxon>
        <taxon>Amphimedon</taxon>
    </lineage>
</organism>
<feature type="region of interest" description="Disordered" evidence="1">
    <location>
        <begin position="1"/>
        <end position="24"/>
    </location>
</feature>
<protein>
    <submittedName>
        <fullName evidence="2">Uncharacterized protein</fullName>
    </submittedName>
</protein>
<accession>A0A1X7VQ89</accession>
<feature type="compositionally biased region" description="Basic and acidic residues" evidence="1">
    <location>
        <begin position="7"/>
        <end position="24"/>
    </location>
</feature>